<keyword evidence="1" id="KW-0175">Coiled coil</keyword>
<evidence type="ECO:0000313" key="3">
    <source>
        <dbReference type="EMBL" id="KAL3662780.1"/>
    </source>
</evidence>
<dbReference type="Proteomes" id="UP001632037">
    <property type="component" value="Unassembled WGS sequence"/>
</dbReference>
<dbReference type="EMBL" id="JBIMZQ010000030">
    <property type="protein sequence ID" value="KAL3662780.1"/>
    <property type="molecule type" value="Genomic_DNA"/>
</dbReference>
<protein>
    <submittedName>
        <fullName evidence="3">Uncharacterized protein</fullName>
    </submittedName>
</protein>
<sequence>MATLQPLSDFFSSVQLWKESSLHQTLETLDRAGVAAVDCHVEAMETHEKAAEALFDLMRGFLDSTWFNMNLRLDAFAEDLAVLVNETVAARLEEQRLFHENAVKSLKDAVRRLENANDEWKSTNSGLEQRLQVLENTSGGGDAILCDKLRARCQHLVVRQHELAAELENAAEERLKHRRELEKTKNQLTDSHKILALTKAMHDKETRQLAALVQLNHAQVAKILEASRVTAAKAADPQRQHSLERFDPLSGCMIVHLAPISSPQKPPGPPSSKAPRRSSSSTLETTAQMPPKARQLERPKSASSARSRPRTKARN</sequence>
<feature type="region of interest" description="Disordered" evidence="2">
    <location>
        <begin position="259"/>
        <end position="315"/>
    </location>
</feature>
<comment type="caution">
    <text evidence="3">The sequence shown here is derived from an EMBL/GenBank/DDBJ whole genome shotgun (WGS) entry which is preliminary data.</text>
</comment>
<organism evidence="3 4">
    <name type="scientific">Phytophthora oleae</name>
    <dbReference type="NCBI Taxonomy" id="2107226"/>
    <lineage>
        <taxon>Eukaryota</taxon>
        <taxon>Sar</taxon>
        <taxon>Stramenopiles</taxon>
        <taxon>Oomycota</taxon>
        <taxon>Peronosporomycetes</taxon>
        <taxon>Peronosporales</taxon>
        <taxon>Peronosporaceae</taxon>
        <taxon>Phytophthora</taxon>
    </lineage>
</organism>
<accession>A0ABD3F9W9</accession>
<proteinExistence type="predicted"/>
<evidence type="ECO:0000256" key="2">
    <source>
        <dbReference type="SAM" id="MobiDB-lite"/>
    </source>
</evidence>
<dbReference type="AlphaFoldDB" id="A0ABD3F9W9"/>
<gene>
    <name evidence="3" type="ORF">V7S43_012183</name>
</gene>
<name>A0ABD3F9W9_9STRA</name>
<evidence type="ECO:0000313" key="4">
    <source>
        <dbReference type="Proteomes" id="UP001632037"/>
    </source>
</evidence>
<keyword evidence="4" id="KW-1185">Reference proteome</keyword>
<feature type="coiled-coil region" evidence="1">
    <location>
        <begin position="89"/>
        <end position="187"/>
    </location>
</feature>
<evidence type="ECO:0000256" key="1">
    <source>
        <dbReference type="SAM" id="Coils"/>
    </source>
</evidence>
<reference evidence="3 4" key="1">
    <citation type="submission" date="2024-09" db="EMBL/GenBank/DDBJ databases">
        <title>Genome sequencing and assembly of Phytophthora oleae, isolate VK10A, causative agent of rot of olive drupes.</title>
        <authorList>
            <person name="Conti Taguali S."/>
            <person name="Riolo M."/>
            <person name="La Spada F."/>
            <person name="Cacciola S.O."/>
            <person name="Dionisio G."/>
        </authorList>
    </citation>
    <scope>NUCLEOTIDE SEQUENCE [LARGE SCALE GENOMIC DNA]</scope>
    <source>
        <strain evidence="3 4">VK10A</strain>
    </source>
</reference>